<dbReference type="EMBL" id="WNDQ01000016">
    <property type="protein sequence ID" value="KAF1021968.1"/>
    <property type="molecule type" value="Genomic_DNA"/>
</dbReference>
<evidence type="ECO:0000256" key="1">
    <source>
        <dbReference type="ARBA" id="ARBA00009437"/>
    </source>
</evidence>
<name>A0A7V8FPU3_9BURK</name>
<dbReference type="Pfam" id="PF00126">
    <property type="entry name" value="HTH_1"/>
    <property type="match status" value="1"/>
</dbReference>
<dbReference type="PANTHER" id="PTHR30579:SF2">
    <property type="entry name" value="HTH-TYPE TRANSCRIPTIONAL REGULATOR ARGP"/>
    <property type="match status" value="1"/>
</dbReference>
<dbReference type="InterPro" id="IPR036390">
    <property type="entry name" value="WH_DNA-bd_sf"/>
</dbReference>
<keyword evidence="2" id="KW-0805">Transcription regulation</keyword>
<keyword evidence="4" id="KW-0804">Transcription</keyword>
<evidence type="ECO:0000256" key="3">
    <source>
        <dbReference type="ARBA" id="ARBA00023125"/>
    </source>
</evidence>
<accession>A0A7V8FPU3</accession>
<evidence type="ECO:0000256" key="2">
    <source>
        <dbReference type="ARBA" id="ARBA00023015"/>
    </source>
</evidence>
<dbReference type="NCBIfam" id="TIGR03298">
    <property type="entry name" value="argP"/>
    <property type="match status" value="1"/>
</dbReference>
<dbReference type="NCBIfam" id="NF009888">
    <property type="entry name" value="PRK13348.1"/>
    <property type="match status" value="1"/>
</dbReference>
<dbReference type="PROSITE" id="PS50931">
    <property type="entry name" value="HTH_LYSR"/>
    <property type="match status" value="1"/>
</dbReference>
<evidence type="ECO:0000259" key="5">
    <source>
        <dbReference type="PROSITE" id="PS50931"/>
    </source>
</evidence>
<keyword evidence="3" id="KW-0238">DNA-binding</keyword>
<proteinExistence type="inferred from homology"/>
<dbReference type="InterPro" id="IPR000847">
    <property type="entry name" value="LysR_HTH_N"/>
</dbReference>
<dbReference type="InterPro" id="IPR036388">
    <property type="entry name" value="WH-like_DNA-bd_sf"/>
</dbReference>
<dbReference type="InterPro" id="IPR005119">
    <property type="entry name" value="LysR_subst-bd"/>
</dbReference>
<organism evidence="6 7">
    <name type="scientific">Paracidovorax wautersii</name>
    <dbReference type="NCBI Taxonomy" id="1177982"/>
    <lineage>
        <taxon>Bacteria</taxon>
        <taxon>Pseudomonadati</taxon>
        <taxon>Pseudomonadota</taxon>
        <taxon>Betaproteobacteria</taxon>
        <taxon>Burkholderiales</taxon>
        <taxon>Comamonadaceae</taxon>
        <taxon>Paracidovorax</taxon>
    </lineage>
</organism>
<reference evidence="7" key="1">
    <citation type="journal article" date="2020" name="MBio">
        <title>Horizontal gene transfer to a defensive symbiont with a reduced genome amongst a multipartite beetle microbiome.</title>
        <authorList>
            <person name="Waterworth S.C."/>
            <person name="Florez L.V."/>
            <person name="Rees E.R."/>
            <person name="Hertweck C."/>
            <person name="Kaltenpoth M."/>
            <person name="Kwan J.C."/>
        </authorList>
    </citation>
    <scope>NUCLEOTIDE SEQUENCE [LARGE SCALE GENOMIC DNA]</scope>
</reference>
<dbReference type="PRINTS" id="PR00039">
    <property type="entry name" value="HTHLYSR"/>
</dbReference>
<gene>
    <name evidence="6" type="ORF">GAK30_01470</name>
</gene>
<dbReference type="InterPro" id="IPR017685">
    <property type="entry name" value="ArgP"/>
</dbReference>
<sequence length="307" mass="32756">MLDYAALQALATVVREGSFERAAHRLHITPSAVSQRIKLLEERVGQTLVVRGVPCTGTEAGRRLCLHVEQVALLENELRRANPTLVPDPQALPPTLKLAVNGDSLATWFMGALAAFTASGDELLDIRIDDQDHTAQFIKEGDVLAAVTATAGAIAGCDTVPLGTMTYVAAASPAFVARHLPAGADAPSLARAPQMTFDRRDRLQDNWLRQEGLLSSRALAPRHFLPSVAGYVRGCEIGMGWGMHPLALVQGQLDQGLLVEIKPGARLDVPLYWVYARSAKASLARLTRCVLAAAPQGLHSPPGATSA</sequence>
<dbReference type="NCBIfam" id="NF002964">
    <property type="entry name" value="PRK03635.1"/>
    <property type="match status" value="1"/>
</dbReference>
<feature type="domain" description="HTH lysR-type" evidence="5">
    <location>
        <begin position="2"/>
        <end position="58"/>
    </location>
</feature>
<evidence type="ECO:0000313" key="7">
    <source>
        <dbReference type="Proteomes" id="UP000461670"/>
    </source>
</evidence>
<dbReference type="Gene3D" id="3.40.190.290">
    <property type="match status" value="1"/>
</dbReference>
<comment type="caution">
    <text evidence="6">The sequence shown here is derived from an EMBL/GenBank/DDBJ whole genome shotgun (WGS) entry which is preliminary data.</text>
</comment>
<dbReference type="InterPro" id="IPR050176">
    <property type="entry name" value="LTTR"/>
</dbReference>
<evidence type="ECO:0000256" key="4">
    <source>
        <dbReference type="ARBA" id="ARBA00023163"/>
    </source>
</evidence>
<dbReference type="Proteomes" id="UP000461670">
    <property type="component" value="Unassembled WGS sequence"/>
</dbReference>
<dbReference type="PANTHER" id="PTHR30579">
    <property type="entry name" value="TRANSCRIPTIONAL REGULATOR"/>
    <property type="match status" value="1"/>
</dbReference>
<dbReference type="SUPFAM" id="SSF46785">
    <property type="entry name" value="Winged helix' DNA-binding domain"/>
    <property type="match status" value="1"/>
</dbReference>
<dbReference type="SUPFAM" id="SSF53850">
    <property type="entry name" value="Periplasmic binding protein-like II"/>
    <property type="match status" value="1"/>
</dbReference>
<protein>
    <submittedName>
        <fullName evidence="6">Putative HTH-type transcriptional regulator</fullName>
    </submittedName>
</protein>
<comment type="similarity">
    <text evidence="1">Belongs to the LysR transcriptional regulatory family.</text>
</comment>
<dbReference type="Gene3D" id="1.10.10.10">
    <property type="entry name" value="Winged helix-like DNA-binding domain superfamily/Winged helix DNA-binding domain"/>
    <property type="match status" value="1"/>
</dbReference>
<dbReference type="Pfam" id="PF03466">
    <property type="entry name" value="LysR_substrate"/>
    <property type="match status" value="1"/>
</dbReference>
<evidence type="ECO:0000313" key="6">
    <source>
        <dbReference type="EMBL" id="KAF1021968.1"/>
    </source>
</evidence>
<dbReference type="GO" id="GO:0003700">
    <property type="term" value="F:DNA-binding transcription factor activity"/>
    <property type="evidence" value="ECO:0007669"/>
    <property type="project" value="InterPro"/>
</dbReference>
<dbReference type="GO" id="GO:0003677">
    <property type="term" value="F:DNA binding"/>
    <property type="evidence" value="ECO:0007669"/>
    <property type="project" value="UniProtKB-KW"/>
</dbReference>
<dbReference type="AlphaFoldDB" id="A0A7V8FPU3"/>